<comment type="subcellular location">
    <subcellularLocation>
        <location evidence="2">Cell membrane</location>
        <topology evidence="2">Multi-pass membrane protein</topology>
    </subcellularLocation>
</comment>
<proteinExistence type="predicted"/>
<dbReference type="SUPFAM" id="SSF47384">
    <property type="entry name" value="Homodimeric domain of signal transducing histidine kinase"/>
    <property type="match status" value="1"/>
</dbReference>
<keyword evidence="9 12" id="KW-1133">Transmembrane helix</keyword>
<name>A0ABS3NJL6_9GAMM</name>
<evidence type="ECO:0000256" key="10">
    <source>
        <dbReference type="ARBA" id="ARBA00023136"/>
    </source>
</evidence>
<dbReference type="Gene3D" id="3.30.450.20">
    <property type="entry name" value="PAS domain"/>
    <property type="match status" value="1"/>
</dbReference>
<keyword evidence="7 12" id="KW-0812">Transmembrane</keyword>
<organism evidence="14 15">
    <name type="scientific">Psychrobacter coccoides</name>
    <dbReference type="NCBI Taxonomy" id="2818440"/>
    <lineage>
        <taxon>Bacteria</taxon>
        <taxon>Pseudomonadati</taxon>
        <taxon>Pseudomonadota</taxon>
        <taxon>Gammaproteobacteria</taxon>
        <taxon>Moraxellales</taxon>
        <taxon>Moraxellaceae</taxon>
        <taxon>Psychrobacter</taxon>
    </lineage>
</organism>
<evidence type="ECO:0000259" key="13">
    <source>
        <dbReference type="PROSITE" id="PS50109"/>
    </source>
</evidence>
<evidence type="ECO:0000256" key="11">
    <source>
        <dbReference type="SAM" id="MobiDB-lite"/>
    </source>
</evidence>
<dbReference type="RefSeq" id="WP_207988465.1">
    <property type="nucleotide sequence ID" value="NZ_JAGBKM010000001.1"/>
</dbReference>
<dbReference type="NCBIfam" id="NF008312">
    <property type="entry name" value="PRK11100.1"/>
    <property type="match status" value="1"/>
</dbReference>
<dbReference type="PANTHER" id="PTHR45436">
    <property type="entry name" value="SENSOR HISTIDINE KINASE YKOH"/>
    <property type="match status" value="1"/>
</dbReference>
<protein>
    <recommendedName>
        <fullName evidence="3">histidine kinase</fullName>
        <ecNumber evidence="3">2.7.13.3</ecNumber>
    </recommendedName>
</protein>
<sequence>MNHKKVNGYINSHDNNRSNTNQSNWYAKLHPIGTAKQTAKPERLLNLSIFFRIWLAVALVLVICGALVFGQLFGYVKPTAQQVIEDTLLDTSKLLAASLQTPLSSGQLYDADFQAQLDAAFSGPSTSNQPITPEYQKKSFSSFRVYVTDNQGMVIYDSLSQPDNDEGQDYSQWNDVYLTLKGEYGARSTVRNHRHRDGSVMYVAQPINNAAGDTIGVVSVGKPTASVRHYLDNTRKRMLITALLMSIIALILAGLVAWWLKQSITLVTQYTGALAEDTKKPYFYLGHELNSLTDTIETMKHRLENRAYVTDYVHTLTHELKSPLTAIRASGELLEDDELDAEDRQMLIQAVGEQSIKMQQLIDRLLLLAKTEQPTFKLNRQLTPLLPLLQSLAKDNAAKLQQQQLSPISIYIDDKDMSKATALSADILATTSIFADQFWLVQVLQNVLDNAIHFADNTINVYMHSTAKAVTIEVFNDGKWLPDYAIDKAFDRYFSLSHQSQSEHASMSSGALKKGTGLGLTLVKQVIEHHGGHVSIRNVGSSANDANKEVDTNTSQSSGVMVSLTLPLAKD</sequence>
<keyword evidence="15" id="KW-1185">Reference proteome</keyword>
<evidence type="ECO:0000256" key="5">
    <source>
        <dbReference type="ARBA" id="ARBA00022553"/>
    </source>
</evidence>
<evidence type="ECO:0000313" key="14">
    <source>
        <dbReference type="EMBL" id="MBO1529609.1"/>
    </source>
</evidence>
<keyword evidence="4" id="KW-1003">Cell membrane</keyword>
<dbReference type="SUPFAM" id="SSF55874">
    <property type="entry name" value="ATPase domain of HSP90 chaperone/DNA topoisomerase II/histidine kinase"/>
    <property type="match status" value="1"/>
</dbReference>
<accession>A0ABS3NJL6</accession>
<dbReference type="PROSITE" id="PS50109">
    <property type="entry name" value="HIS_KIN"/>
    <property type="match status" value="1"/>
</dbReference>
<evidence type="ECO:0000256" key="1">
    <source>
        <dbReference type="ARBA" id="ARBA00000085"/>
    </source>
</evidence>
<dbReference type="CDD" id="cd00082">
    <property type="entry name" value="HisKA"/>
    <property type="match status" value="1"/>
</dbReference>
<comment type="caution">
    <text evidence="14">The sequence shown here is derived from an EMBL/GenBank/DDBJ whole genome shotgun (WGS) entry which is preliminary data.</text>
</comment>
<dbReference type="SUPFAM" id="SSF103190">
    <property type="entry name" value="Sensory domain-like"/>
    <property type="match status" value="1"/>
</dbReference>
<dbReference type="SMART" id="SM00387">
    <property type="entry name" value="HATPase_c"/>
    <property type="match status" value="1"/>
</dbReference>
<keyword evidence="8 14" id="KW-0418">Kinase</keyword>
<dbReference type="InterPro" id="IPR036890">
    <property type="entry name" value="HATPase_C_sf"/>
</dbReference>
<dbReference type="Gene3D" id="3.30.565.10">
    <property type="entry name" value="Histidine kinase-like ATPase, C-terminal domain"/>
    <property type="match status" value="1"/>
</dbReference>
<dbReference type="InterPro" id="IPR050428">
    <property type="entry name" value="TCS_sensor_his_kinase"/>
</dbReference>
<dbReference type="PANTHER" id="PTHR45436:SF10">
    <property type="entry name" value="HISTIDINE KINASE"/>
    <property type="match status" value="1"/>
</dbReference>
<dbReference type="InterPro" id="IPR003594">
    <property type="entry name" value="HATPase_dom"/>
</dbReference>
<evidence type="ECO:0000256" key="8">
    <source>
        <dbReference type="ARBA" id="ARBA00022777"/>
    </source>
</evidence>
<dbReference type="Pfam" id="PF00512">
    <property type="entry name" value="HisKA"/>
    <property type="match status" value="1"/>
</dbReference>
<reference evidence="14 15" key="1">
    <citation type="submission" date="2021-03" db="EMBL/GenBank/DDBJ databases">
        <authorList>
            <person name="Shang D.-D."/>
            <person name="Du Z.-J."/>
            <person name="Chen G.-J."/>
        </authorList>
    </citation>
    <scope>NUCLEOTIDE SEQUENCE [LARGE SCALE GENOMIC DNA]</scope>
    <source>
        <strain evidence="14 15">F1192</strain>
    </source>
</reference>
<evidence type="ECO:0000256" key="7">
    <source>
        <dbReference type="ARBA" id="ARBA00022692"/>
    </source>
</evidence>
<dbReference type="Pfam" id="PF02518">
    <property type="entry name" value="HATPase_c"/>
    <property type="match status" value="1"/>
</dbReference>
<evidence type="ECO:0000256" key="2">
    <source>
        <dbReference type="ARBA" id="ARBA00004651"/>
    </source>
</evidence>
<dbReference type="PRINTS" id="PR00344">
    <property type="entry name" value="BCTRLSENSOR"/>
</dbReference>
<feature type="transmembrane region" description="Helical" evidence="12">
    <location>
        <begin position="49"/>
        <end position="69"/>
    </location>
</feature>
<dbReference type="EMBL" id="JAGBKM010000001">
    <property type="protein sequence ID" value="MBO1529609.1"/>
    <property type="molecule type" value="Genomic_DNA"/>
</dbReference>
<dbReference type="EC" id="2.7.13.3" evidence="3"/>
<evidence type="ECO:0000256" key="3">
    <source>
        <dbReference type="ARBA" id="ARBA00012438"/>
    </source>
</evidence>
<feature type="domain" description="Histidine kinase" evidence="13">
    <location>
        <begin position="315"/>
        <end position="570"/>
    </location>
</feature>
<dbReference type="SMART" id="SM00388">
    <property type="entry name" value="HisKA"/>
    <property type="match status" value="1"/>
</dbReference>
<dbReference type="InterPro" id="IPR004358">
    <property type="entry name" value="Sig_transdc_His_kin-like_C"/>
</dbReference>
<dbReference type="Proteomes" id="UP000664554">
    <property type="component" value="Unassembled WGS sequence"/>
</dbReference>
<dbReference type="InterPro" id="IPR036097">
    <property type="entry name" value="HisK_dim/P_sf"/>
</dbReference>
<feature type="region of interest" description="Disordered" evidence="11">
    <location>
        <begin position="535"/>
        <end position="558"/>
    </location>
</feature>
<comment type="catalytic activity">
    <reaction evidence="1">
        <text>ATP + protein L-histidine = ADP + protein N-phospho-L-histidine.</text>
        <dbReference type="EC" id="2.7.13.3"/>
    </reaction>
</comment>
<evidence type="ECO:0000256" key="6">
    <source>
        <dbReference type="ARBA" id="ARBA00022679"/>
    </source>
</evidence>
<dbReference type="GO" id="GO:0004673">
    <property type="term" value="F:protein histidine kinase activity"/>
    <property type="evidence" value="ECO:0007669"/>
    <property type="project" value="UniProtKB-EC"/>
</dbReference>
<evidence type="ECO:0000256" key="12">
    <source>
        <dbReference type="SAM" id="Phobius"/>
    </source>
</evidence>
<dbReference type="InterPro" id="IPR003661">
    <property type="entry name" value="HisK_dim/P_dom"/>
</dbReference>
<gene>
    <name evidence="14" type="primary">creC</name>
    <name evidence="14" type="ORF">J3492_00075</name>
</gene>
<dbReference type="InterPro" id="IPR029151">
    <property type="entry name" value="Sensor-like_sf"/>
</dbReference>
<dbReference type="Gene3D" id="1.10.287.130">
    <property type="match status" value="1"/>
</dbReference>
<keyword evidence="10 12" id="KW-0472">Membrane</keyword>
<keyword evidence="5" id="KW-0597">Phosphoprotein</keyword>
<evidence type="ECO:0000256" key="4">
    <source>
        <dbReference type="ARBA" id="ARBA00022475"/>
    </source>
</evidence>
<feature type="transmembrane region" description="Helical" evidence="12">
    <location>
        <begin position="238"/>
        <end position="260"/>
    </location>
</feature>
<keyword evidence="6 14" id="KW-0808">Transferase</keyword>
<dbReference type="InterPro" id="IPR005467">
    <property type="entry name" value="His_kinase_dom"/>
</dbReference>
<evidence type="ECO:0000256" key="9">
    <source>
        <dbReference type="ARBA" id="ARBA00022989"/>
    </source>
</evidence>
<evidence type="ECO:0000313" key="15">
    <source>
        <dbReference type="Proteomes" id="UP000664554"/>
    </source>
</evidence>